<feature type="region of interest" description="Disordered" evidence="1">
    <location>
        <begin position="194"/>
        <end position="312"/>
    </location>
</feature>
<protein>
    <submittedName>
        <fullName evidence="3">Uncharacterized protein</fullName>
    </submittedName>
</protein>
<sequence length="357" mass="37575">MQIIRKRSPGFFTCSSVFAILICLIVSTERAAAWKRDMCKPGDVYIDSLNNRPSGTTCQFCENECIEECSDLNLSPISYGCLAGGDIRCKCCCGKSSPSSSPSPPTLLSLPDSEFNGGWPHDYNICQKDEKYLKKKHRDGMDCVKRSTCEKSCTAKGLWLTRAECVAGGKAFADPSFQWYEQCCCGKVKPPPPPPSPPPPSPSPPPPSPPPSPPPPPPPPPSPPPPSPPPPSPPPPSPPPPPLSPPLPSPPPPPPSPPPPSPPPPSPPPPPPSPPPPSSSSPPPSPPPPPPPPSPPPPSPPSPSPPPPPPPICPEPCCPAEIEIPMPGQEPCRYILLPRAHMPSIPHSYGSLLFAAI</sequence>
<evidence type="ECO:0000313" key="4">
    <source>
        <dbReference type="Proteomes" id="UP001177140"/>
    </source>
</evidence>
<reference evidence="3" key="1">
    <citation type="submission" date="2022-03" db="EMBL/GenBank/DDBJ databases">
        <title>A functionally conserved STORR gene fusion in Papaver species that diverged 16.8 million years ago.</title>
        <authorList>
            <person name="Catania T."/>
        </authorList>
    </citation>
    <scope>NUCLEOTIDE SEQUENCE</scope>
    <source>
        <strain evidence="3">S-191538</strain>
    </source>
</reference>
<proteinExistence type="predicted"/>
<feature type="chain" id="PRO_5041379426" evidence="2">
    <location>
        <begin position="34"/>
        <end position="357"/>
    </location>
</feature>
<dbReference type="EMBL" id="JAJJMA010289686">
    <property type="protein sequence ID" value="MCL7047130.1"/>
    <property type="molecule type" value="Genomic_DNA"/>
</dbReference>
<evidence type="ECO:0000256" key="1">
    <source>
        <dbReference type="SAM" id="MobiDB-lite"/>
    </source>
</evidence>
<name>A0AA42B0T6_PAPNU</name>
<evidence type="ECO:0000313" key="3">
    <source>
        <dbReference type="EMBL" id="MCL7047130.1"/>
    </source>
</evidence>
<gene>
    <name evidence="3" type="ORF">MKW94_018099</name>
</gene>
<feature type="signal peptide" evidence="2">
    <location>
        <begin position="1"/>
        <end position="33"/>
    </location>
</feature>
<keyword evidence="4" id="KW-1185">Reference proteome</keyword>
<organism evidence="3 4">
    <name type="scientific">Papaver nudicaule</name>
    <name type="common">Iceland poppy</name>
    <dbReference type="NCBI Taxonomy" id="74823"/>
    <lineage>
        <taxon>Eukaryota</taxon>
        <taxon>Viridiplantae</taxon>
        <taxon>Streptophyta</taxon>
        <taxon>Embryophyta</taxon>
        <taxon>Tracheophyta</taxon>
        <taxon>Spermatophyta</taxon>
        <taxon>Magnoliopsida</taxon>
        <taxon>Ranunculales</taxon>
        <taxon>Papaveraceae</taxon>
        <taxon>Papaveroideae</taxon>
        <taxon>Papaver</taxon>
    </lineage>
</organism>
<evidence type="ECO:0000256" key="2">
    <source>
        <dbReference type="SAM" id="SignalP"/>
    </source>
</evidence>
<dbReference type="Proteomes" id="UP001177140">
    <property type="component" value="Unassembled WGS sequence"/>
</dbReference>
<dbReference type="PRINTS" id="PR01217">
    <property type="entry name" value="PRICHEXTENSN"/>
</dbReference>
<comment type="caution">
    <text evidence="3">The sequence shown here is derived from an EMBL/GenBank/DDBJ whole genome shotgun (WGS) entry which is preliminary data.</text>
</comment>
<keyword evidence="2" id="KW-0732">Signal</keyword>
<accession>A0AA42B0T6</accession>
<dbReference type="AlphaFoldDB" id="A0AA42B0T6"/>